<dbReference type="Pfam" id="PF00589">
    <property type="entry name" value="Phage_integrase"/>
    <property type="match status" value="1"/>
</dbReference>
<reference evidence="4" key="1">
    <citation type="journal article" date="2016" name="Front. Microbiol.">
        <title>Genome Sequence of the Piezophilic, Mesophilic Sulfate-Reducing Bacterium Desulfovibrio indicus J2T.</title>
        <authorList>
            <person name="Cao J."/>
            <person name="Maignien L."/>
            <person name="Shao Z."/>
            <person name="Alain K."/>
            <person name="Jebbar M."/>
        </authorList>
    </citation>
    <scope>NUCLEOTIDE SEQUENCE</scope>
    <source>
        <strain evidence="4">NBRC 103626</strain>
    </source>
</reference>
<accession>A0AA37M9Y4</accession>
<dbReference type="PANTHER" id="PTHR30349">
    <property type="entry name" value="PHAGE INTEGRASE-RELATED"/>
    <property type="match status" value="1"/>
</dbReference>
<name>A0AA37M9Y4_9HYPH</name>
<comment type="caution">
    <text evidence="4">The sequence shown here is derived from an EMBL/GenBank/DDBJ whole genome shotgun (WGS) entry which is preliminary data.</text>
</comment>
<keyword evidence="1" id="KW-0229">DNA integration</keyword>
<dbReference type="InterPro" id="IPR013762">
    <property type="entry name" value="Integrase-like_cat_sf"/>
</dbReference>
<dbReference type="InterPro" id="IPR002104">
    <property type="entry name" value="Integrase_catalytic"/>
</dbReference>
<dbReference type="AlphaFoldDB" id="A0AA37M9Y4"/>
<evidence type="ECO:0000259" key="3">
    <source>
        <dbReference type="PROSITE" id="PS51898"/>
    </source>
</evidence>
<protein>
    <submittedName>
        <fullName evidence="4">Tyrosine recombinase XerC</fullName>
    </submittedName>
</protein>
<dbReference type="Gene3D" id="1.10.443.10">
    <property type="entry name" value="Intergrase catalytic core"/>
    <property type="match status" value="1"/>
</dbReference>
<dbReference type="EMBL" id="BPQM01000012">
    <property type="protein sequence ID" value="GJD77384.1"/>
    <property type="molecule type" value="Genomic_DNA"/>
</dbReference>
<evidence type="ECO:0000313" key="5">
    <source>
        <dbReference type="Proteomes" id="UP001055108"/>
    </source>
</evidence>
<dbReference type="InterPro" id="IPR050090">
    <property type="entry name" value="Tyrosine_recombinase_XerCD"/>
</dbReference>
<dbReference type="PANTHER" id="PTHR30349:SF64">
    <property type="entry name" value="PROPHAGE INTEGRASE INTD-RELATED"/>
    <property type="match status" value="1"/>
</dbReference>
<dbReference type="GO" id="GO:0015074">
    <property type="term" value="P:DNA integration"/>
    <property type="evidence" value="ECO:0007669"/>
    <property type="project" value="UniProtKB-KW"/>
</dbReference>
<evidence type="ECO:0000256" key="2">
    <source>
        <dbReference type="ARBA" id="ARBA00023172"/>
    </source>
</evidence>
<organism evidence="4 5">
    <name type="scientific">Methylobacterium gregans</name>
    <dbReference type="NCBI Taxonomy" id="374424"/>
    <lineage>
        <taxon>Bacteria</taxon>
        <taxon>Pseudomonadati</taxon>
        <taxon>Pseudomonadota</taxon>
        <taxon>Alphaproteobacteria</taxon>
        <taxon>Hyphomicrobiales</taxon>
        <taxon>Methylobacteriaceae</taxon>
        <taxon>Methylobacterium</taxon>
    </lineage>
</organism>
<dbReference type="InterPro" id="IPR011010">
    <property type="entry name" value="DNA_brk_join_enz"/>
</dbReference>
<keyword evidence="5" id="KW-1185">Reference proteome</keyword>
<dbReference type="GO" id="GO:0003677">
    <property type="term" value="F:DNA binding"/>
    <property type="evidence" value="ECO:0007669"/>
    <property type="project" value="InterPro"/>
</dbReference>
<gene>
    <name evidence="4" type="primary">xerC_1</name>
    <name evidence="4" type="ORF">NBEOAGPD_0588</name>
</gene>
<proteinExistence type="predicted"/>
<dbReference type="SUPFAM" id="SSF56349">
    <property type="entry name" value="DNA breaking-rejoining enzymes"/>
    <property type="match status" value="1"/>
</dbReference>
<evidence type="ECO:0000313" key="4">
    <source>
        <dbReference type="EMBL" id="GJD77384.1"/>
    </source>
</evidence>
<keyword evidence="2" id="KW-0233">DNA recombination</keyword>
<evidence type="ECO:0000256" key="1">
    <source>
        <dbReference type="ARBA" id="ARBA00022908"/>
    </source>
</evidence>
<dbReference type="PROSITE" id="PS51898">
    <property type="entry name" value="TYR_RECOMBINASE"/>
    <property type="match status" value="1"/>
</dbReference>
<reference evidence="4" key="2">
    <citation type="submission" date="2021-08" db="EMBL/GenBank/DDBJ databases">
        <authorList>
            <person name="Tani A."/>
            <person name="Ola A."/>
            <person name="Ogura Y."/>
            <person name="Katsura K."/>
            <person name="Hayashi T."/>
        </authorList>
    </citation>
    <scope>NUCLEOTIDE SEQUENCE</scope>
    <source>
        <strain evidence="4">NBRC 103626</strain>
    </source>
</reference>
<dbReference type="Proteomes" id="UP001055108">
    <property type="component" value="Unassembled WGS sequence"/>
</dbReference>
<dbReference type="GO" id="GO:0006310">
    <property type="term" value="P:DNA recombination"/>
    <property type="evidence" value="ECO:0007669"/>
    <property type="project" value="UniProtKB-KW"/>
</dbReference>
<sequence>MSESHGVWNPQNSKFYYCSFTVAGNRFNGSTKLASKKEAISFARRWKESEVEKIKKAAADGAVSMTLIDAVTRFMREVGDSYVKAEDYDIGFDWLIDKIGPHTPLAEIDDDMVARLVALRLGEHRFGRPENGFISKATVNLRVVKRLSALLGRARKNWKVPLPAEPRWKSHLTPGQRRVRTMTVAEELAFEKVAGDFWPLVLFILLSGLRRRDALIRWSQVDYEANVIRVKMKGGRDHEVVITAEIRALLDAEAAAGRHREFVWQYTRQCGELSGRRAPIGYAAAMHRFRRICREAGIENLTLHDLRRTAGERMYRATGDIAAVSKFLGHTSIELTQRYYVHVIPDDVELRMIATAYARQVMRERALARETIH</sequence>
<feature type="domain" description="Tyr recombinase" evidence="3">
    <location>
        <begin position="177"/>
        <end position="355"/>
    </location>
</feature>
<dbReference type="CDD" id="cd00796">
    <property type="entry name" value="INT_Rci_Hp1_C"/>
    <property type="match status" value="1"/>
</dbReference>